<evidence type="ECO:0000313" key="5">
    <source>
        <dbReference type="Proteomes" id="UP001318860"/>
    </source>
</evidence>
<evidence type="ECO:0000256" key="1">
    <source>
        <dbReference type="SAM" id="MobiDB-lite"/>
    </source>
</evidence>
<gene>
    <name evidence="4" type="ORF">DH2020_011161</name>
</gene>
<dbReference type="PANTHER" id="PTHR12792">
    <property type="entry name" value="EXTRA SPINDLE POLES 1-RELATED"/>
    <property type="match status" value="1"/>
</dbReference>
<evidence type="ECO:0008006" key="6">
    <source>
        <dbReference type="Google" id="ProtNLM"/>
    </source>
</evidence>
<evidence type="ECO:0000313" key="4">
    <source>
        <dbReference type="EMBL" id="KAK6156913.1"/>
    </source>
</evidence>
<keyword evidence="5" id="KW-1185">Reference proteome</keyword>
<dbReference type="InterPro" id="IPR005314">
    <property type="entry name" value="Peptidase_C50"/>
</dbReference>
<name>A0ABR0XD95_REHGL</name>
<dbReference type="EMBL" id="JABTTQ020000005">
    <property type="protein sequence ID" value="KAK6156913.1"/>
    <property type="molecule type" value="Genomic_DNA"/>
</dbReference>
<evidence type="ECO:0000259" key="2">
    <source>
        <dbReference type="Pfam" id="PF25110"/>
    </source>
</evidence>
<feature type="domain" description="Separase-like second TPR repeats region" evidence="3">
    <location>
        <begin position="212"/>
        <end position="378"/>
    </location>
</feature>
<organism evidence="4 5">
    <name type="scientific">Rehmannia glutinosa</name>
    <name type="common">Chinese foxglove</name>
    <dbReference type="NCBI Taxonomy" id="99300"/>
    <lineage>
        <taxon>Eukaryota</taxon>
        <taxon>Viridiplantae</taxon>
        <taxon>Streptophyta</taxon>
        <taxon>Embryophyta</taxon>
        <taxon>Tracheophyta</taxon>
        <taxon>Spermatophyta</taxon>
        <taxon>Magnoliopsida</taxon>
        <taxon>eudicotyledons</taxon>
        <taxon>Gunneridae</taxon>
        <taxon>Pentapetalae</taxon>
        <taxon>asterids</taxon>
        <taxon>lamiids</taxon>
        <taxon>Lamiales</taxon>
        <taxon>Orobanchaceae</taxon>
        <taxon>Rehmannieae</taxon>
        <taxon>Rehmannia</taxon>
    </lineage>
</organism>
<protein>
    <recommendedName>
        <fullName evidence="6">Separase</fullName>
    </recommendedName>
</protein>
<comment type="caution">
    <text evidence="4">The sequence shown here is derived from an EMBL/GenBank/DDBJ whole genome shotgun (WGS) entry which is preliminary data.</text>
</comment>
<accession>A0ABR0XD95</accession>
<dbReference type="Proteomes" id="UP001318860">
    <property type="component" value="Unassembled WGS sequence"/>
</dbReference>
<dbReference type="InterPro" id="IPR056933">
    <property type="entry name" value="TPR_ESP1"/>
</dbReference>
<dbReference type="Pfam" id="PF25110">
    <property type="entry name" value="TPR_ESP1"/>
    <property type="match status" value="1"/>
</dbReference>
<dbReference type="PANTHER" id="PTHR12792:SF0">
    <property type="entry name" value="SEPARIN"/>
    <property type="match status" value="1"/>
</dbReference>
<feature type="domain" description="Separase-like TPR repeats region" evidence="2">
    <location>
        <begin position="2"/>
        <end position="199"/>
    </location>
</feature>
<feature type="region of interest" description="Disordered" evidence="1">
    <location>
        <begin position="1001"/>
        <end position="1021"/>
    </location>
</feature>
<dbReference type="InterPro" id="IPR056932">
    <property type="entry name" value="TPR_ESP1_2nd"/>
</dbReference>
<evidence type="ECO:0000259" key="3">
    <source>
        <dbReference type="Pfam" id="PF25113"/>
    </source>
</evidence>
<sequence>MELFDSYRLCLDCLDLIAPELAGKPHSVKVQRIRYIHCLEQWELYKEAEAEGFAVLESLSEIVRGGLKGKLRKSKARLVPELNQENVDQEVAAVILEIVVTLVKCASKRRSKVDADYWRVISLVNESEPWFKILDAKDYEKFHRFLETNLHIIALFLVAEIKSFGMDLICEFSSVTFKEYKKSDAQDQMNKVALKICSFLFSQIEILSTDIILDVLKHVLHLMAAECKVGEEKTTLGFLELVCYCANKCHSLTVTLCDPVEHLYGLAGHFQKDIPFISSILRLYASGLLVSSSKKQLKGEEIEKCKNAPLGSRLQVLLNNKERLREVGASINLLNGHLGIGGKEKNSHHKGISISPYWGALKFLCQSLAESIHLNRKEFFSEEESYSDDLSSIHDVFHQFCYIFLQCLSVAEREKETSGDNHKVISVVVVAALMLSFKTKQNIKESTHLVKHVISTEWVPVKRLKYLYVSLHNIAVILNRKKWLKEAIKALKLCCKASWYYVVDLCKLHVEKSHVSHDDVPEKDISDFVTEASGKIAFLLELNREGNCKINGIIKESLECWSVSENLIATLPTPVSLVKEWVKIQYLLSKDEETKHGIMLYSLLSYSKEISKMALGKLLEEELLAYDEKSHLNPGYCLRMQMKIIGVLLEEVYVTKDSNLKKSKILIEKGKVLRAHGVARLDECIHGFLRDIHAALNLCLSPDHDHADEQYEDMLYLWYQLMDLLSIKGYLEIHPSLYDVVIKLFNGKNFSLAKIVSELWKNKRLSHALCASPVNHMFVKTFSKHQSQLGNSAEFWRMCMEELKPLVVGFGHINNEIKQAASDLSSNVPLSSCSIFLSSNLYYDLSERLISSGRIIERMTSGSDCCEHTLGAVAFAEELYASNPKVCLSSYICKEAHRLRSKLLQQKFEYSVEKMTETFDESGMIIERTYYGISTFKVKDIMVTKGNWRFILEQFLHCWRVAFTKRLFNAKSLYKSALDNLNLSDWRTSYSASEEAKVEQVISRERSRRTKKELKPAPPKKMDMVCGHNRRIIRSTHRPLGETREIVTGDRQTGPAAGLATAQMSTAAVGSDQSVPNSESECSAADFRSDITSLCNKMKCWHCLHIEAVDCSSLNNFICMNWELVYRKLCLRLLISVDEMLLTIGSSPLNNLAALLELFDILMHAWKFSGICGNAHEAHEILSQSISVLFSRNSYCSKYSSDSLVSLIESIGKDFPGDTLAVERATLLYYMCWFTLKVILARVPGNFAVRYRKFSPMMLGGGETAKLISDENVEEFKQFGTLEISRLLAAVYVLSVSLKQFSISPLEEGFFSSKLGSNHSGYTWFPGLHLSLVRSGRICFKIFQGLPSTPVICISLVAGADASLLSEILHCSPTVQAWILLSHLSSDNQHVVLLPVYETLEASDDDASSSSVVFDCKDFVKQWQCPWVSSVIDDIAPVFRHVLEGNYYSSSEYFLKYIKENTTLWWAQRNRLDECLGKFFALVVTKKCYVGQRSEASSKSFSEFENTVQLLFKRMLEISGNFDQVEYLNRKPIILVLDFEVQVRHATMGKSANIEKSGGTIGTVPTIEELALALKNHDLFIYFGHGSAGSPVIVANLWEVTDKDIDRFGKAMLNAWLGERSAASSGVCSM</sequence>
<dbReference type="Pfam" id="PF25113">
    <property type="entry name" value="TPR_ESP1_2nd"/>
    <property type="match status" value="1"/>
</dbReference>
<reference evidence="4 5" key="1">
    <citation type="journal article" date="2021" name="Comput. Struct. Biotechnol. J.">
        <title>De novo genome assembly of the potent medicinal plant Rehmannia glutinosa using nanopore technology.</title>
        <authorList>
            <person name="Ma L."/>
            <person name="Dong C."/>
            <person name="Song C."/>
            <person name="Wang X."/>
            <person name="Zheng X."/>
            <person name="Niu Y."/>
            <person name="Chen S."/>
            <person name="Feng W."/>
        </authorList>
    </citation>
    <scope>NUCLEOTIDE SEQUENCE [LARGE SCALE GENOMIC DNA]</scope>
    <source>
        <strain evidence="4">DH-2019</strain>
    </source>
</reference>
<proteinExistence type="predicted"/>